<accession>N6UTJ8</accession>
<gene>
    <name evidence="1" type="ORF">YQE_01555</name>
</gene>
<protein>
    <submittedName>
        <fullName evidence="1">Uncharacterized protein</fullName>
    </submittedName>
</protein>
<reference evidence="1" key="1">
    <citation type="journal article" date="2013" name="Genome Biol.">
        <title>Draft genome of the mountain pine beetle, Dendroctonus ponderosae Hopkins, a major forest pest.</title>
        <authorList>
            <person name="Keeling C.I."/>
            <person name="Yuen M.M."/>
            <person name="Liao N.Y."/>
            <person name="Docking T.R."/>
            <person name="Chan S.K."/>
            <person name="Taylor G.A."/>
            <person name="Palmquist D.L."/>
            <person name="Jackman S.D."/>
            <person name="Nguyen A."/>
            <person name="Li M."/>
            <person name="Henderson H."/>
            <person name="Janes J.K."/>
            <person name="Zhao Y."/>
            <person name="Pandoh P."/>
            <person name="Moore R."/>
            <person name="Sperling F.A."/>
            <person name="Huber D.P."/>
            <person name="Birol I."/>
            <person name="Jones S.J."/>
            <person name="Bohlmann J."/>
        </authorList>
    </citation>
    <scope>NUCLEOTIDE SEQUENCE</scope>
</reference>
<proteinExistence type="predicted"/>
<feature type="non-terminal residue" evidence="1">
    <location>
        <position position="1"/>
    </location>
</feature>
<organism evidence="1">
    <name type="scientific">Dendroctonus ponderosae</name>
    <name type="common">Mountain pine beetle</name>
    <dbReference type="NCBI Taxonomy" id="77166"/>
    <lineage>
        <taxon>Eukaryota</taxon>
        <taxon>Metazoa</taxon>
        <taxon>Ecdysozoa</taxon>
        <taxon>Arthropoda</taxon>
        <taxon>Hexapoda</taxon>
        <taxon>Insecta</taxon>
        <taxon>Pterygota</taxon>
        <taxon>Neoptera</taxon>
        <taxon>Endopterygota</taxon>
        <taxon>Coleoptera</taxon>
        <taxon>Polyphaga</taxon>
        <taxon>Cucujiformia</taxon>
        <taxon>Curculionidae</taxon>
        <taxon>Scolytinae</taxon>
        <taxon>Dendroctonus</taxon>
    </lineage>
</organism>
<sequence length="79" mass="8995">MKRAILGYNNSIHSITKFTPYEVTTGHIKCINPFELNYNAITSSYIQTHKETSNKLYQKNNEEPDADIAIPSRSYPASD</sequence>
<dbReference type="HOGENOM" id="CLU_2608471_0_0_1"/>
<name>N6UTJ8_DENPD</name>
<dbReference type="EMBL" id="KB739957">
    <property type="protein sequence ID" value="ENN82067.1"/>
    <property type="molecule type" value="Genomic_DNA"/>
</dbReference>
<evidence type="ECO:0000313" key="1">
    <source>
        <dbReference type="EMBL" id="ENN82067.1"/>
    </source>
</evidence>
<dbReference type="AlphaFoldDB" id="N6UTJ8"/>